<keyword evidence="6" id="KW-0406">Ion transport</keyword>
<dbReference type="Pfam" id="PF00213">
    <property type="entry name" value="OSCP"/>
    <property type="match status" value="1"/>
</dbReference>
<dbReference type="KEGG" id="rarg:115753516"/>
<organism evidence="10 11">
    <name type="scientific">Rhodamnia argentea</name>
    <dbReference type="NCBI Taxonomy" id="178133"/>
    <lineage>
        <taxon>Eukaryota</taxon>
        <taxon>Viridiplantae</taxon>
        <taxon>Streptophyta</taxon>
        <taxon>Embryophyta</taxon>
        <taxon>Tracheophyta</taxon>
        <taxon>Spermatophyta</taxon>
        <taxon>Magnoliopsida</taxon>
        <taxon>eudicotyledons</taxon>
        <taxon>Gunneridae</taxon>
        <taxon>Pentapetalae</taxon>
        <taxon>rosids</taxon>
        <taxon>malvids</taxon>
        <taxon>Myrtales</taxon>
        <taxon>Myrtaceae</taxon>
        <taxon>Myrtoideae</taxon>
        <taxon>Myrteae</taxon>
        <taxon>Australasian group</taxon>
        <taxon>Rhodamnia</taxon>
    </lineage>
</organism>
<comment type="similarity">
    <text evidence="2">Belongs to the ATPase delta chain family.</text>
</comment>
<dbReference type="SUPFAM" id="SSF47928">
    <property type="entry name" value="N-terminal domain of the delta subunit of the F1F0-ATP synthase"/>
    <property type="match status" value="1"/>
</dbReference>
<reference evidence="11" key="1">
    <citation type="submission" date="2025-08" db="UniProtKB">
        <authorList>
            <consortium name="RefSeq"/>
        </authorList>
    </citation>
    <scope>IDENTIFICATION</scope>
    <source>
        <tissue evidence="11">Leaf</tissue>
    </source>
</reference>
<protein>
    <submittedName>
        <fullName evidence="11">ATP synthase subunit delta, chloroplastic</fullName>
    </submittedName>
</protein>
<feature type="signal peptide" evidence="9">
    <location>
        <begin position="1"/>
        <end position="20"/>
    </location>
</feature>
<evidence type="ECO:0000256" key="7">
    <source>
        <dbReference type="ARBA" id="ARBA00023136"/>
    </source>
</evidence>
<feature type="chain" id="PRO_5034853880" evidence="9">
    <location>
        <begin position="21"/>
        <end position="242"/>
    </location>
</feature>
<dbReference type="Gene3D" id="1.10.520.20">
    <property type="entry name" value="N-terminal domain of the delta subunit of the F1F0-ATP synthase"/>
    <property type="match status" value="1"/>
</dbReference>
<evidence type="ECO:0000313" key="11">
    <source>
        <dbReference type="RefSeq" id="XP_030548007.1"/>
    </source>
</evidence>
<dbReference type="AlphaFoldDB" id="A0A8B8QP21"/>
<dbReference type="OrthoDB" id="1262810at2759"/>
<evidence type="ECO:0000256" key="4">
    <source>
        <dbReference type="ARBA" id="ARBA00022448"/>
    </source>
</evidence>
<evidence type="ECO:0000256" key="1">
    <source>
        <dbReference type="ARBA" id="ARBA00004370"/>
    </source>
</evidence>
<keyword evidence="7" id="KW-0472">Membrane</keyword>
<dbReference type="InterPro" id="IPR000711">
    <property type="entry name" value="ATPase_OSCP/dsu"/>
</dbReference>
<accession>A0A8B8QP21</accession>
<proteinExistence type="inferred from homology"/>
<dbReference type="RefSeq" id="XP_030548007.1">
    <property type="nucleotide sequence ID" value="XM_030692147.1"/>
</dbReference>
<name>A0A8B8QP21_9MYRT</name>
<keyword evidence="10" id="KW-1185">Reference proteome</keyword>
<dbReference type="GO" id="GO:0046933">
    <property type="term" value="F:proton-transporting ATP synthase activity, rotational mechanism"/>
    <property type="evidence" value="ECO:0007669"/>
    <property type="project" value="InterPro"/>
</dbReference>
<evidence type="ECO:0000256" key="5">
    <source>
        <dbReference type="ARBA" id="ARBA00022781"/>
    </source>
</evidence>
<sequence length="242" mass="26727">MHRGEFILFVCILTSQFSLHSFQMEILSSCLSSTLHLNKLPTSLHPSSSSSSSHHLHFISQRHPAAAPSFLSSSSLHSSSPSNSLHITSSNADGRPISPVTVHRKAATGYAAALMDAAQRNHSLGQVESDVHRLSLSLRSLQDGEIFSDPYASHADKGRVLKEISKQGRFHKHLVALLKMFIRKNQIEMVSEVLEEFKRIYRDMISGSEAVLSSQAVKMLNAASVRRSFTVDEIETSVSFVM</sequence>
<dbReference type="GeneID" id="115753516"/>
<gene>
    <name evidence="11" type="primary">LOC115753516</name>
</gene>
<keyword evidence="8" id="KW-0066">ATP synthesis</keyword>
<evidence type="ECO:0000256" key="2">
    <source>
        <dbReference type="ARBA" id="ARBA00007046"/>
    </source>
</evidence>
<keyword evidence="5" id="KW-0375">Hydrogen ion transport</keyword>
<keyword evidence="4" id="KW-0813">Transport</keyword>
<evidence type="ECO:0000256" key="6">
    <source>
        <dbReference type="ARBA" id="ARBA00023065"/>
    </source>
</evidence>
<comment type="subunit">
    <text evidence="3">F-type ATPases have 2 components, CF(1) - the catalytic core - and CF(0) - the membrane proton channel. CF(1) has five subunits: alpha(3), beta(3), gamma(1), delta(1), epsilon(1). CF(0) has three main subunits: a, b and c.</text>
</comment>
<keyword evidence="9" id="KW-0732">Signal</keyword>
<dbReference type="InterPro" id="IPR026015">
    <property type="entry name" value="ATP_synth_OSCP/delta_N_sf"/>
</dbReference>
<evidence type="ECO:0000313" key="10">
    <source>
        <dbReference type="Proteomes" id="UP000827889"/>
    </source>
</evidence>
<dbReference type="GO" id="GO:0016020">
    <property type="term" value="C:membrane"/>
    <property type="evidence" value="ECO:0007669"/>
    <property type="project" value="UniProtKB-SubCell"/>
</dbReference>
<evidence type="ECO:0000256" key="3">
    <source>
        <dbReference type="ARBA" id="ARBA00011648"/>
    </source>
</evidence>
<comment type="subcellular location">
    <subcellularLocation>
        <location evidence="1">Membrane</location>
    </subcellularLocation>
</comment>
<dbReference type="Proteomes" id="UP000827889">
    <property type="component" value="Chromosome 3"/>
</dbReference>
<dbReference type="PANTHER" id="PTHR11910">
    <property type="entry name" value="ATP SYNTHASE DELTA CHAIN"/>
    <property type="match status" value="1"/>
</dbReference>
<evidence type="ECO:0000256" key="8">
    <source>
        <dbReference type="ARBA" id="ARBA00023310"/>
    </source>
</evidence>
<evidence type="ECO:0000256" key="9">
    <source>
        <dbReference type="SAM" id="SignalP"/>
    </source>
</evidence>